<dbReference type="AlphaFoldDB" id="A0A2H0KGS4"/>
<keyword evidence="1" id="KW-0472">Membrane</keyword>
<reference evidence="2 3" key="1">
    <citation type="submission" date="2017-09" db="EMBL/GenBank/DDBJ databases">
        <title>Depth-based differentiation of microbial function through sediment-hosted aquifers and enrichment of novel symbionts in the deep terrestrial subsurface.</title>
        <authorList>
            <person name="Probst A.J."/>
            <person name="Ladd B."/>
            <person name="Jarett J.K."/>
            <person name="Geller-Mcgrath D.E."/>
            <person name="Sieber C.M."/>
            <person name="Emerson J.B."/>
            <person name="Anantharaman K."/>
            <person name="Thomas B.C."/>
            <person name="Malmstrom R."/>
            <person name="Stieglmeier M."/>
            <person name="Klingl A."/>
            <person name="Woyke T."/>
            <person name="Ryan C.M."/>
            <person name="Banfield J.F."/>
        </authorList>
    </citation>
    <scope>NUCLEOTIDE SEQUENCE [LARGE SCALE GENOMIC DNA]</scope>
    <source>
        <strain evidence="2">CG11_big_fil_rev_8_21_14_0_20_40_12</strain>
    </source>
</reference>
<feature type="transmembrane region" description="Helical" evidence="1">
    <location>
        <begin position="23"/>
        <end position="46"/>
    </location>
</feature>
<dbReference type="EMBL" id="PCVI01000009">
    <property type="protein sequence ID" value="PIQ70435.1"/>
    <property type="molecule type" value="Genomic_DNA"/>
</dbReference>
<protein>
    <submittedName>
        <fullName evidence="2">Uncharacterized protein</fullName>
    </submittedName>
</protein>
<keyword evidence="1" id="KW-0812">Transmembrane</keyword>
<evidence type="ECO:0000313" key="2">
    <source>
        <dbReference type="EMBL" id="PIQ70435.1"/>
    </source>
</evidence>
<sequence length="177" mass="20349">MKEINLIDSQKKKLFGFYRQVKLFRTFVIFLNLVLVLVMGIFLLIYSGSTKKFKNNEFKITALKTEIGKFNKEESYLATIDNRLSKIDGIFKTRTSQTDFLTKVKELFVEGYSFSSLEINNQKQAKITGSCLDNQCLSLLYSKAEELKEKKSFSGFVFGSISRNLKNPFEIGISLKD</sequence>
<proteinExistence type="predicted"/>
<keyword evidence="1" id="KW-1133">Transmembrane helix</keyword>
<comment type="caution">
    <text evidence="2">The sequence shown here is derived from an EMBL/GenBank/DDBJ whole genome shotgun (WGS) entry which is preliminary data.</text>
</comment>
<accession>A0A2H0KGS4</accession>
<name>A0A2H0KGS4_9BACT</name>
<evidence type="ECO:0000256" key="1">
    <source>
        <dbReference type="SAM" id="Phobius"/>
    </source>
</evidence>
<organism evidence="2 3">
    <name type="scientific">Candidatus Shapirobacteria bacterium CG11_big_fil_rev_8_21_14_0_20_40_12</name>
    <dbReference type="NCBI Taxonomy" id="1974889"/>
    <lineage>
        <taxon>Bacteria</taxon>
        <taxon>Candidatus Shapironibacteriota</taxon>
    </lineage>
</organism>
<dbReference type="Proteomes" id="UP000231371">
    <property type="component" value="Unassembled WGS sequence"/>
</dbReference>
<evidence type="ECO:0000313" key="3">
    <source>
        <dbReference type="Proteomes" id="UP000231371"/>
    </source>
</evidence>
<gene>
    <name evidence="2" type="ORF">COV89_00455</name>
</gene>